<evidence type="ECO:0000256" key="1">
    <source>
        <dbReference type="SAM" id="MobiDB-lite"/>
    </source>
</evidence>
<dbReference type="AlphaFoldDB" id="A0A843UEM8"/>
<accession>A0A843UEM8</accession>
<feature type="region of interest" description="Disordered" evidence="1">
    <location>
        <begin position="319"/>
        <end position="372"/>
    </location>
</feature>
<feature type="domain" description="VAN3-binding protein-like auxin canalisation" evidence="2">
    <location>
        <begin position="1"/>
        <end position="47"/>
    </location>
</feature>
<protein>
    <recommendedName>
        <fullName evidence="6">Myb/SANT-like domain-containing protein</fullName>
    </recommendedName>
</protein>
<keyword evidence="5" id="KW-1185">Reference proteome</keyword>
<evidence type="ECO:0000313" key="5">
    <source>
        <dbReference type="Proteomes" id="UP000652761"/>
    </source>
</evidence>
<proteinExistence type="predicted"/>
<organism evidence="4 5">
    <name type="scientific">Colocasia esculenta</name>
    <name type="common">Wild taro</name>
    <name type="synonym">Arum esculentum</name>
    <dbReference type="NCBI Taxonomy" id="4460"/>
    <lineage>
        <taxon>Eukaryota</taxon>
        <taxon>Viridiplantae</taxon>
        <taxon>Streptophyta</taxon>
        <taxon>Embryophyta</taxon>
        <taxon>Tracheophyta</taxon>
        <taxon>Spermatophyta</taxon>
        <taxon>Magnoliopsida</taxon>
        <taxon>Liliopsida</taxon>
        <taxon>Araceae</taxon>
        <taxon>Aroideae</taxon>
        <taxon>Colocasieae</taxon>
        <taxon>Colocasia</taxon>
    </lineage>
</organism>
<feature type="region of interest" description="Disordered" evidence="1">
    <location>
        <begin position="81"/>
        <end position="104"/>
    </location>
</feature>
<dbReference type="InterPro" id="IPR045026">
    <property type="entry name" value="LIMYB"/>
</dbReference>
<dbReference type="Pfam" id="PF12776">
    <property type="entry name" value="Myb_DNA-bind_3"/>
    <property type="match status" value="1"/>
</dbReference>
<evidence type="ECO:0000259" key="2">
    <source>
        <dbReference type="Pfam" id="PF05703"/>
    </source>
</evidence>
<dbReference type="EMBL" id="NMUH01000505">
    <property type="protein sequence ID" value="MQL80394.1"/>
    <property type="molecule type" value="Genomic_DNA"/>
</dbReference>
<sequence length="458" mass="51775">MAVASTTTLVAAHYMEAVKATHLAAVVSSAINVHTSDDIILTTAAATDEASSRERIRHRSPPASSRCSRSSFLLPSQKASFRHPRRLPPAVAEETSSDLPPVSVDSSDTRFAHDKHSLWEAFHHHRAKLFPFARDKHSLSEAFPLEVLSFLSEAVAYLSSRAKIHSSALTVLFVARFFTLFNSTANVIKDRDSLKYRWRNIKKIYHIYEQLRTRSGWGWDDERNLHVAPDEESIQAAIGINSEFKKYIDKPFSYKRQLDILCGKTTVRGSHFMGSTQEVDVEARRSFGDDDSVDREQFNAMGLESSQFYLIDGDNFNPFDFPSSSQPNPPSWSVGEKTPTNIHPVEDEATSPARRRNDHASTCSRKRKSKKSFDPNLLSQYERINMVRALFPSSSNTSSTPQEQCTMRECVVRMKSLPGYNQQLLFLASTLFEKPEKRAWFMALDDEDALAWILNATS</sequence>
<evidence type="ECO:0008006" key="6">
    <source>
        <dbReference type="Google" id="ProtNLM"/>
    </source>
</evidence>
<dbReference type="Proteomes" id="UP000652761">
    <property type="component" value="Unassembled WGS sequence"/>
</dbReference>
<evidence type="ECO:0000313" key="4">
    <source>
        <dbReference type="EMBL" id="MQL80394.1"/>
    </source>
</evidence>
<dbReference type="InterPro" id="IPR008546">
    <property type="entry name" value="VAN3-bd-like_auxin_canal"/>
</dbReference>
<dbReference type="InterPro" id="IPR024752">
    <property type="entry name" value="Myb/SANT-like_dom"/>
</dbReference>
<dbReference type="PANTHER" id="PTHR47584">
    <property type="match status" value="1"/>
</dbReference>
<gene>
    <name evidence="4" type="ORF">Taro_012844</name>
</gene>
<feature type="domain" description="Myb/SANT-like" evidence="3">
    <location>
        <begin position="176"/>
        <end position="231"/>
    </location>
</feature>
<reference evidence="4" key="1">
    <citation type="submission" date="2017-07" db="EMBL/GenBank/DDBJ databases">
        <title>Taro Niue Genome Assembly and Annotation.</title>
        <authorList>
            <person name="Atibalentja N."/>
            <person name="Keating K."/>
            <person name="Fields C.J."/>
        </authorList>
    </citation>
    <scope>NUCLEOTIDE SEQUENCE</scope>
    <source>
        <strain evidence="4">Niue_2</strain>
        <tissue evidence="4">Leaf</tissue>
    </source>
</reference>
<dbReference type="Pfam" id="PF05703">
    <property type="entry name" value="Auxin_canalis"/>
    <property type="match status" value="1"/>
</dbReference>
<dbReference type="OrthoDB" id="1937145at2759"/>
<feature type="region of interest" description="Disordered" evidence="1">
    <location>
        <begin position="50"/>
        <end position="69"/>
    </location>
</feature>
<name>A0A843UEM8_COLES</name>
<dbReference type="PANTHER" id="PTHR47584:SF14">
    <property type="entry name" value="L10-INTERACTING MYB DOMAIN-CONTAINING PROTEIN-LIKE"/>
    <property type="match status" value="1"/>
</dbReference>
<evidence type="ECO:0000259" key="3">
    <source>
        <dbReference type="Pfam" id="PF12776"/>
    </source>
</evidence>
<comment type="caution">
    <text evidence="4">The sequence shown here is derived from an EMBL/GenBank/DDBJ whole genome shotgun (WGS) entry which is preliminary data.</text>
</comment>